<dbReference type="PROSITE" id="PS50011">
    <property type="entry name" value="PROTEIN_KINASE_DOM"/>
    <property type="match status" value="1"/>
</dbReference>
<keyword evidence="6" id="KW-0597">Phosphoprotein</keyword>
<dbReference type="PROSITE" id="PS00108">
    <property type="entry name" value="PROTEIN_KINASE_ST"/>
    <property type="match status" value="1"/>
</dbReference>
<feature type="binding site" evidence="22">
    <location>
        <position position="749"/>
    </location>
    <ligand>
        <name>ATP</name>
        <dbReference type="ChEBI" id="CHEBI:30616"/>
    </ligand>
</feature>
<dbReference type="InterPro" id="IPR008271">
    <property type="entry name" value="Ser/Thr_kinase_AS"/>
</dbReference>
<dbReference type="FunFam" id="3.80.10.10:FF:000453">
    <property type="entry name" value="Leucine-rich receptor-like protein kinase family protein"/>
    <property type="match status" value="1"/>
</dbReference>
<gene>
    <name evidence="26" type="ordered locus">VIT_09s0018g01900</name>
</gene>
<dbReference type="GO" id="GO:0009611">
    <property type="term" value="P:response to wounding"/>
    <property type="evidence" value="ECO:0007669"/>
    <property type="project" value="UniProtKB-ARBA"/>
</dbReference>
<dbReference type="InterPro" id="IPR050647">
    <property type="entry name" value="Plant_LRR-RLKs"/>
</dbReference>
<dbReference type="InterPro" id="IPR013210">
    <property type="entry name" value="LRR_N_plant-typ"/>
</dbReference>
<comment type="catalytic activity">
    <reaction evidence="21">
        <text>L-seryl-[protein] + ATP = O-phospho-L-seryl-[protein] + ADP + H(+)</text>
        <dbReference type="Rhea" id="RHEA:17989"/>
        <dbReference type="Rhea" id="RHEA-COMP:9863"/>
        <dbReference type="Rhea" id="RHEA-COMP:11604"/>
        <dbReference type="ChEBI" id="CHEBI:15378"/>
        <dbReference type="ChEBI" id="CHEBI:29999"/>
        <dbReference type="ChEBI" id="CHEBI:30616"/>
        <dbReference type="ChEBI" id="CHEBI:83421"/>
        <dbReference type="ChEBI" id="CHEBI:456216"/>
        <dbReference type="EC" id="2.7.11.1"/>
    </reaction>
</comment>
<dbReference type="InterPro" id="IPR001611">
    <property type="entry name" value="Leu-rich_rpt"/>
</dbReference>
<keyword evidence="18" id="KW-0675">Receptor</keyword>
<keyword evidence="13" id="KW-0418">Kinase</keyword>
<reference evidence="27" key="1">
    <citation type="journal article" date="2007" name="Nature">
        <title>The grapevine genome sequence suggests ancestral hexaploidization in major angiosperm phyla.</title>
        <authorList>
            <consortium name="The French-Italian Public Consortium for Grapevine Genome Characterization."/>
            <person name="Jaillon O."/>
            <person name="Aury J.-M."/>
            <person name="Noel B."/>
            <person name="Policriti A."/>
            <person name="Clepet C."/>
            <person name="Casagrande A."/>
            <person name="Choisne N."/>
            <person name="Aubourg S."/>
            <person name="Vitulo N."/>
            <person name="Jubin C."/>
            <person name="Vezzi A."/>
            <person name="Legeai F."/>
            <person name="Hugueney P."/>
            <person name="Dasilva C."/>
            <person name="Horner D."/>
            <person name="Mica E."/>
            <person name="Jublot D."/>
            <person name="Poulain J."/>
            <person name="Bruyere C."/>
            <person name="Billault A."/>
            <person name="Segurens B."/>
            <person name="Gouyvenoux M."/>
            <person name="Ugarte E."/>
            <person name="Cattonaro F."/>
            <person name="Anthouard V."/>
            <person name="Vico V."/>
            <person name="Del Fabbro C."/>
            <person name="Alaux M."/>
            <person name="Di Gaspero G."/>
            <person name="Dumas V."/>
            <person name="Felice N."/>
            <person name="Paillard S."/>
            <person name="Juman I."/>
            <person name="Moroldo M."/>
            <person name="Scalabrin S."/>
            <person name="Canaguier A."/>
            <person name="Le Clainche I."/>
            <person name="Malacrida G."/>
            <person name="Durand E."/>
            <person name="Pesole G."/>
            <person name="Laucou V."/>
            <person name="Chatelet P."/>
            <person name="Merdinoglu D."/>
            <person name="Delledonne M."/>
            <person name="Pezzotti M."/>
            <person name="Lecharny A."/>
            <person name="Scarpelli C."/>
            <person name="Artiguenave F."/>
            <person name="Pe M.E."/>
            <person name="Valle G."/>
            <person name="Morgante M."/>
            <person name="Caboche M."/>
            <person name="Adam-Blondon A.-F."/>
            <person name="Weissenbach J."/>
            <person name="Quetier F."/>
            <person name="Wincker P."/>
        </authorList>
    </citation>
    <scope>NUCLEOTIDE SEQUENCE [LARGE SCALE GENOMIC DNA]</scope>
    <source>
        <strain evidence="27">cv. Pinot noir / PN40024</strain>
    </source>
</reference>
<evidence type="ECO:0000256" key="19">
    <source>
        <dbReference type="ARBA" id="ARBA00023180"/>
    </source>
</evidence>
<evidence type="ECO:0000256" key="7">
    <source>
        <dbReference type="ARBA" id="ARBA00022614"/>
    </source>
</evidence>
<dbReference type="PaxDb" id="29760-VIT_09s0018g01900.t01"/>
<dbReference type="HOGENOM" id="CLU_000288_22_1_1"/>
<feature type="transmembrane region" description="Helical" evidence="23">
    <location>
        <begin position="668"/>
        <end position="692"/>
    </location>
</feature>
<evidence type="ECO:0000256" key="1">
    <source>
        <dbReference type="ARBA" id="ARBA00004251"/>
    </source>
</evidence>
<evidence type="ECO:0000256" key="22">
    <source>
        <dbReference type="PROSITE-ProRule" id="PRU10141"/>
    </source>
</evidence>
<dbReference type="FunFam" id="1.10.510.10:FF:000569">
    <property type="entry name" value="Serine/threonine-protein kinase-like protein CCR4"/>
    <property type="match status" value="1"/>
</dbReference>
<evidence type="ECO:0000256" key="11">
    <source>
        <dbReference type="ARBA" id="ARBA00022737"/>
    </source>
</evidence>
<dbReference type="GO" id="GO:0005886">
    <property type="term" value="C:plasma membrane"/>
    <property type="evidence" value="ECO:0007669"/>
    <property type="project" value="UniProtKB-SubCell"/>
</dbReference>
<keyword evidence="27" id="KW-1185">Reference proteome</keyword>
<comment type="subcellular location">
    <subcellularLocation>
        <location evidence="1">Cell membrane</location>
        <topology evidence="1">Single-pass type I membrane protein</topology>
    </subcellularLocation>
</comment>
<evidence type="ECO:0000256" key="24">
    <source>
        <dbReference type="SAM" id="SignalP"/>
    </source>
</evidence>
<evidence type="ECO:0000313" key="27">
    <source>
        <dbReference type="Proteomes" id="UP000009183"/>
    </source>
</evidence>
<dbReference type="FunFam" id="3.80.10.10:FF:001316">
    <property type="entry name" value="Putative leucine-rich repeat receptor-like protein kinase family protein"/>
    <property type="match status" value="1"/>
</dbReference>
<keyword evidence="16 23" id="KW-1133">Transmembrane helix</keyword>
<dbReference type="PANTHER" id="PTHR48056">
    <property type="entry name" value="LRR RECEPTOR-LIKE SERINE/THREONINE-PROTEIN KINASE-RELATED"/>
    <property type="match status" value="1"/>
</dbReference>
<dbReference type="FunFam" id="3.80.10.10:FF:000618">
    <property type="entry name" value="Leucine-rich repeat receptor-like serine/threonine-protein kinase BAM3"/>
    <property type="match status" value="1"/>
</dbReference>
<dbReference type="AlphaFoldDB" id="F6HBZ7"/>
<evidence type="ECO:0000256" key="8">
    <source>
        <dbReference type="ARBA" id="ARBA00022679"/>
    </source>
</evidence>
<evidence type="ECO:0000259" key="25">
    <source>
        <dbReference type="PROSITE" id="PS50011"/>
    </source>
</evidence>
<dbReference type="InterPro" id="IPR003591">
    <property type="entry name" value="Leu-rich_rpt_typical-subtyp"/>
</dbReference>
<protein>
    <recommendedName>
        <fullName evidence="3">non-specific serine/threonine protein kinase</fullName>
        <ecNumber evidence="3">2.7.11.1</ecNumber>
    </recommendedName>
</protein>
<dbReference type="InterPro" id="IPR017441">
    <property type="entry name" value="Protein_kinase_ATP_BS"/>
</dbReference>
<dbReference type="PANTHER" id="PTHR48056:SF23">
    <property type="entry name" value="PROTEIN KINASE DOMAIN-CONTAINING PROTEIN"/>
    <property type="match status" value="1"/>
</dbReference>
<evidence type="ECO:0000256" key="5">
    <source>
        <dbReference type="ARBA" id="ARBA00022527"/>
    </source>
</evidence>
<dbReference type="eggNOG" id="ENOG502QUAH">
    <property type="taxonomic scope" value="Eukaryota"/>
</dbReference>
<dbReference type="InterPro" id="IPR032675">
    <property type="entry name" value="LRR_dom_sf"/>
</dbReference>
<comment type="similarity">
    <text evidence="2">Belongs to the protein kinase superfamily. Ser/Thr protein kinase family.</text>
</comment>
<keyword evidence="9 23" id="KW-0812">Transmembrane</keyword>
<evidence type="ECO:0000256" key="13">
    <source>
        <dbReference type="ARBA" id="ARBA00022777"/>
    </source>
</evidence>
<proteinExistence type="inferred from homology"/>
<dbReference type="SMART" id="SM00369">
    <property type="entry name" value="LRR_TYP"/>
    <property type="match status" value="7"/>
</dbReference>
<dbReference type="ExpressionAtlas" id="F6HBZ7">
    <property type="expression patterns" value="baseline"/>
</dbReference>
<evidence type="ECO:0000256" key="16">
    <source>
        <dbReference type="ARBA" id="ARBA00022989"/>
    </source>
</evidence>
<dbReference type="SUPFAM" id="SSF52058">
    <property type="entry name" value="L domain-like"/>
    <property type="match status" value="1"/>
</dbReference>
<evidence type="ECO:0000256" key="6">
    <source>
        <dbReference type="ARBA" id="ARBA00022553"/>
    </source>
</evidence>
<dbReference type="SUPFAM" id="SSF56112">
    <property type="entry name" value="Protein kinase-like (PK-like)"/>
    <property type="match status" value="1"/>
</dbReference>
<evidence type="ECO:0000256" key="4">
    <source>
        <dbReference type="ARBA" id="ARBA00022475"/>
    </source>
</evidence>
<keyword evidence="11" id="KW-0677">Repeat</keyword>
<evidence type="ECO:0000256" key="20">
    <source>
        <dbReference type="ARBA" id="ARBA00047899"/>
    </source>
</evidence>
<keyword evidence="14" id="KW-0611">Plant defense</keyword>
<dbReference type="InterPro" id="IPR000719">
    <property type="entry name" value="Prot_kinase_dom"/>
</dbReference>
<keyword evidence="17 23" id="KW-0472">Membrane</keyword>
<keyword evidence="10 24" id="KW-0732">Signal</keyword>
<dbReference type="InterPro" id="IPR011009">
    <property type="entry name" value="Kinase-like_dom_sf"/>
</dbReference>
<keyword evidence="4" id="KW-1003">Cell membrane</keyword>
<evidence type="ECO:0000256" key="2">
    <source>
        <dbReference type="ARBA" id="ARBA00008684"/>
    </source>
</evidence>
<dbReference type="EC" id="2.7.11.1" evidence="3"/>
<evidence type="ECO:0000256" key="9">
    <source>
        <dbReference type="ARBA" id="ARBA00022692"/>
    </source>
</evidence>
<dbReference type="PROSITE" id="PS00107">
    <property type="entry name" value="PROTEIN_KINASE_ATP"/>
    <property type="match status" value="1"/>
</dbReference>
<dbReference type="GO" id="GO:0009753">
    <property type="term" value="P:response to jasmonic acid"/>
    <property type="evidence" value="ECO:0007669"/>
    <property type="project" value="UniProtKB-ARBA"/>
</dbReference>
<dbReference type="Pfam" id="PF08263">
    <property type="entry name" value="LRRNT_2"/>
    <property type="match status" value="1"/>
</dbReference>
<sequence>MGVVTVVLSFLLLWNCMCLFPVCGLSSDGKSLMALKSKWAVPTFMEESWNASHSTPCSWVGVSCDETHIVVSLNVSGLGISGHLGPEIADLRHLTSVDFSYNSFSGDIPSSIGNCSELEELYLNHNQFLGVLPESINNLENLVYLDVSNNNLEGKIPLGSGYCKKLDTLVLSMNGFGGEIPPGLGNCTSLSQFAALNNRLSGSIPSSFGLLHKLLLLYLSENHLSGKIPPEIGQCKSLRSLHLYMNQLEGEIPSELGMLNELQDLRLFNNRLTGEIPISIWKIPSLENVLVYNNTLSGELPVEITELKHLKNISLFNNRFSGVIPQRLGINSSLVQLDVTNNKFTGEIPKSICFGKQLSVLNMGLNLLQGSIPSAVGSCSTLRRLILRKNNLTGVLPNFAKNPNLLLLDLSENGINGTIPLSLGNCTNVTSINLSMNRLSGLIPQELGNLNVLQALNLSHNDLGGPLPSQLSNCKNLFKFDVGFNSLNGSFPSSLRSLENLSVLILRENRFTGGIPSFLSELQYLSEIQLGGNFLGGNIPSSIGMLQNLIYSLNISHNRLTGSLPLELGKLIMLERLDISHNNLSGTLSALDGLHSLVVVDVSYNLFNGPLPETLLLFLNSSPSSLQGNPDLCVKCPQTGGLTCIQNRNFRPCEHYSSNRRALGKIEIAWIAFASLLSFLVLVGLVCMFLWYKRTKQEDKITAQEGSSSLLNKVIEATENLKECYIVGKGAHGTVYKASLGPNNQYALKKLVFAGLKGGSMAMVTEIQTVGKIRHRNLVKLEDFWIRKEYGFILYRYMENGSLHDVLHERNPPPILKWDVRYKIAIGTAHGLTYLHYDCDPAIVHRDVKPDNILLDSDMEPHISDFGIAKLLDQSSSLSPSISVVGTIGYIAPENAFTTTKSKESDVYSFGVVLLELITRKRALDPSFMEETDIVGWVQSIWRNLEEVDKIVDPSLLEEFIDPNIMDQVVCVLLVALRCTQKEASKRPTMRDVVNQLTDANAPARGKNS</sequence>
<dbReference type="EMBL" id="FN595513">
    <property type="protein sequence ID" value="CCB49730.1"/>
    <property type="molecule type" value="Genomic_DNA"/>
</dbReference>
<evidence type="ECO:0000256" key="15">
    <source>
        <dbReference type="ARBA" id="ARBA00022840"/>
    </source>
</evidence>
<dbReference type="GO" id="GO:0009791">
    <property type="term" value="P:post-embryonic development"/>
    <property type="evidence" value="ECO:0007669"/>
    <property type="project" value="UniProtKB-ARBA"/>
</dbReference>
<evidence type="ECO:0000256" key="14">
    <source>
        <dbReference type="ARBA" id="ARBA00022821"/>
    </source>
</evidence>
<keyword evidence="7" id="KW-0433">Leucine-rich repeat</keyword>
<keyword evidence="8" id="KW-0808">Transferase</keyword>
<dbReference type="InParanoid" id="F6HBZ7"/>
<keyword evidence="12 22" id="KW-0547">Nucleotide-binding</keyword>
<feature type="domain" description="Protein kinase" evidence="25">
    <location>
        <begin position="721"/>
        <end position="1009"/>
    </location>
</feature>
<feature type="chain" id="PRO_5003341237" description="non-specific serine/threonine protein kinase" evidence="24">
    <location>
        <begin position="25"/>
        <end position="1009"/>
    </location>
</feature>
<dbReference type="GO" id="GO:0051707">
    <property type="term" value="P:response to other organism"/>
    <property type="evidence" value="ECO:0007669"/>
    <property type="project" value="UniProtKB-ARBA"/>
</dbReference>
<evidence type="ECO:0000256" key="3">
    <source>
        <dbReference type="ARBA" id="ARBA00012513"/>
    </source>
</evidence>
<dbReference type="Pfam" id="PF00069">
    <property type="entry name" value="Pkinase"/>
    <property type="match status" value="1"/>
</dbReference>
<dbReference type="GO" id="GO:0004674">
    <property type="term" value="F:protein serine/threonine kinase activity"/>
    <property type="evidence" value="ECO:0007669"/>
    <property type="project" value="UniProtKB-KW"/>
</dbReference>
<dbReference type="Gene3D" id="3.80.10.10">
    <property type="entry name" value="Ribonuclease Inhibitor"/>
    <property type="match status" value="4"/>
</dbReference>
<dbReference type="Gene3D" id="1.10.510.10">
    <property type="entry name" value="Transferase(Phosphotransferase) domain 1"/>
    <property type="match status" value="1"/>
</dbReference>
<dbReference type="SMART" id="SM00220">
    <property type="entry name" value="S_TKc"/>
    <property type="match status" value="1"/>
</dbReference>
<name>F6HBZ7_VITVI</name>
<evidence type="ECO:0000256" key="10">
    <source>
        <dbReference type="ARBA" id="ARBA00022729"/>
    </source>
</evidence>
<dbReference type="FunFam" id="3.80.10.10:FF:000919">
    <property type="entry name" value="Leucine-rich repeat receptor-like protein kinase PEPR1"/>
    <property type="match status" value="1"/>
</dbReference>
<keyword evidence="19" id="KW-0325">Glycoprotein</keyword>
<evidence type="ECO:0000256" key="17">
    <source>
        <dbReference type="ARBA" id="ARBA00023136"/>
    </source>
</evidence>
<evidence type="ECO:0000256" key="12">
    <source>
        <dbReference type="ARBA" id="ARBA00022741"/>
    </source>
</evidence>
<evidence type="ECO:0000313" key="26">
    <source>
        <dbReference type="EMBL" id="CCB49730.1"/>
    </source>
</evidence>
<evidence type="ECO:0000256" key="21">
    <source>
        <dbReference type="ARBA" id="ARBA00048679"/>
    </source>
</evidence>
<dbReference type="Proteomes" id="UP000009183">
    <property type="component" value="Chromosome 9"/>
</dbReference>
<dbReference type="Pfam" id="PF13855">
    <property type="entry name" value="LRR_8"/>
    <property type="match status" value="1"/>
</dbReference>
<keyword evidence="15 22" id="KW-0067">ATP-binding</keyword>
<dbReference type="GO" id="GO:0006952">
    <property type="term" value="P:defense response"/>
    <property type="evidence" value="ECO:0007669"/>
    <property type="project" value="UniProtKB-KW"/>
</dbReference>
<dbReference type="FunCoup" id="F6HBZ7">
    <property type="interactions" value="1574"/>
</dbReference>
<dbReference type="Gene3D" id="3.30.200.20">
    <property type="entry name" value="Phosphorylase Kinase, domain 1"/>
    <property type="match status" value="1"/>
</dbReference>
<organism evidence="26 27">
    <name type="scientific">Vitis vinifera</name>
    <name type="common">Grape</name>
    <dbReference type="NCBI Taxonomy" id="29760"/>
    <lineage>
        <taxon>Eukaryota</taxon>
        <taxon>Viridiplantae</taxon>
        <taxon>Streptophyta</taxon>
        <taxon>Embryophyta</taxon>
        <taxon>Tracheophyta</taxon>
        <taxon>Spermatophyta</taxon>
        <taxon>Magnoliopsida</taxon>
        <taxon>eudicotyledons</taxon>
        <taxon>Gunneridae</taxon>
        <taxon>Pentapetalae</taxon>
        <taxon>rosids</taxon>
        <taxon>Vitales</taxon>
        <taxon>Vitaceae</taxon>
        <taxon>Viteae</taxon>
        <taxon>Vitis</taxon>
    </lineage>
</organism>
<accession>F6HBZ7</accession>
<evidence type="ECO:0000256" key="18">
    <source>
        <dbReference type="ARBA" id="ARBA00023170"/>
    </source>
</evidence>
<dbReference type="FunFam" id="3.30.200.20:FF:000260">
    <property type="entry name" value="LRR receptor-like serine/threonine-protein kinase RPK2"/>
    <property type="match status" value="1"/>
</dbReference>
<dbReference type="GO" id="GO:0005524">
    <property type="term" value="F:ATP binding"/>
    <property type="evidence" value="ECO:0007669"/>
    <property type="project" value="UniProtKB-UniRule"/>
</dbReference>
<evidence type="ECO:0000256" key="23">
    <source>
        <dbReference type="SAM" id="Phobius"/>
    </source>
</evidence>
<feature type="signal peptide" evidence="24">
    <location>
        <begin position="1"/>
        <end position="24"/>
    </location>
</feature>
<comment type="catalytic activity">
    <reaction evidence="20">
        <text>L-threonyl-[protein] + ATP = O-phospho-L-threonyl-[protein] + ADP + H(+)</text>
        <dbReference type="Rhea" id="RHEA:46608"/>
        <dbReference type="Rhea" id="RHEA-COMP:11060"/>
        <dbReference type="Rhea" id="RHEA-COMP:11605"/>
        <dbReference type="ChEBI" id="CHEBI:15378"/>
        <dbReference type="ChEBI" id="CHEBI:30013"/>
        <dbReference type="ChEBI" id="CHEBI:30616"/>
        <dbReference type="ChEBI" id="CHEBI:61977"/>
        <dbReference type="ChEBI" id="CHEBI:456216"/>
        <dbReference type="EC" id="2.7.11.1"/>
    </reaction>
</comment>
<keyword evidence="5" id="KW-0723">Serine/threonine-protein kinase</keyword>
<dbReference type="Pfam" id="PF00560">
    <property type="entry name" value="LRR_1"/>
    <property type="match status" value="11"/>
</dbReference>
<dbReference type="SUPFAM" id="SSF52047">
    <property type="entry name" value="RNI-like"/>
    <property type="match status" value="1"/>
</dbReference>